<reference evidence="1 2" key="1">
    <citation type="submission" date="2014-04" db="EMBL/GenBank/DDBJ databases">
        <authorList>
            <consortium name="DOE Joint Genome Institute"/>
            <person name="Kuo A."/>
            <person name="Kohler A."/>
            <person name="Nagy L.G."/>
            <person name="Floudas D."/>
            <person name="Copeland A."/>
            <person name="Barry K.W."/>
            <person name="Cichocki N."/>
            <person name="Veneault-Fourrey C."/>
            <person name="LaButti K."/>
            <person name="Lindquist E.A."/>
            <person name="Lipzen A."/>
            <person name="Lundell T."/>
            <person name="Morin E."/>
            <person name="Murat C."/>
            <person name="Sun H."/>
            <person name="Tunlid A."/>
            <person name="Henrissat B."/>
            <person name="Grigoriev I.V."/>
            <person name="Hibbett D.S."/>
            <person name="Martin F."/>
            <person name="Nordberg H.P."/>
            <person name="Cantor M.N."/>
            <person name="Hua S.X."/>
        </authorList>
    </citation>
    <scope>NUCLEOTIDE SEQUENCE [LARGE SCALE GENOMIC DNA]</scope>
    <source>
        <strain evidence="1 2">Foug A</strain>
    </source>
</reference>
<proteinExistence type="predicted"/>
<organism evidence="1 2">
    <name type="scientific">Scleroderma citrinum Foug A</name>
    <dbReference type="NCBI Taxonomy" id="1036808"/>
    <lineage>
        <taxon>Eukaryota</taxon>
        <taxon>Fungi</taxon>
        <taxon>Dikarya</taxon>
        <taxon>Basidiomycota</taxon>
        <taxon>Agaricomycotina</taxon>
        <taxon>Agaricomycetes</taxon>
        <taxon>Agaricomycetidae</taxon>
        <taxon>Boletales</taxon>
        <taxon>Sclerodermatineae</taxon>
        <taxon>Sclerodermataceae</taxon>
        <taxon>Scleroderma</taxon>
    </lineage>
</organism>
<protein>
    <submittedName>
        <fullName evidence="1">Uncharacterized protein</fullName>
    </submittedName>
</protein>
<evidence type="ECO:0000313" key="1">
    <source>
        <dbReference type="EMBL" id="KIM60462.1"/>
    </source>
</evidence>
<dbReference type="Proteomes" id="UP000053989">
    <property type="component" value="Unassembled WGS sequence"/>
</dbReference>
<sequence length="89" mass="10602">MHYNVWILVSIQIFKVDSGLSICNISIRLLAQSVHRYVRSVMHCYKVTINHYYAFQWNNYLRLLGDQYPSVQSLSIDKYSLHSNLRLEH</sequence>
<reference evidence="2" key="2">
    <citation type="submission" date="2015-01" db="EMBL/GenBank/DDBJ databases">
        <title>Evolutionary Origins and Diversification of the Mycorrhizal Mutualists.</title>
        <authorList>
            <consortium name="DOE Joint Genome Institute"/>
            <consortium name="Mycorrhizal Genomics Consortium"/>
            <person name="Kohler A."/>
            <person name="Kuo A."/>
            <person name="Nagy L.G."/>
            <person name="Floudas D."/>
            <person name="Copeland A."/>
            <person name="Barry K.W."/>
            <person name="Cichocki N."/>
            <person name="Veneault-Fourrey C."/>
            <person name="LaButti K."/>
            <person name="Lindquist E.A."/>
            <person name="Lipzen A."/>
            <person name="Lundell T."/>
            <person name="Morin E."/>
            <person name="Murat C."/>
            <person name="Riley R."/>
            <person name="Ohm R."/>
            <person name="Sun H."/>
            <person name="Tunlid A."/>
            <person name="Henrissat B."/>
            <person name="Grigoriev I.V."/>
            <person name="Hibbett D.S."/>
            <person name="Martin F."/>
        </authorList>
    </citation>
    <scope>NUCLEOTIDE SEQUENCE [LARGE SCALE GENOMIC DNA]</scope>
    <source>
        <strain evidence="2">Foug A</strain>
    </source>
</reference>
<name>A0A0C3A6N4_9AGAM</name>
<dbReference type="AlphaFoldDB" id="A0A0C3A6N4"/>
<dbReference type="InParanoid" id="A0A0C3A6N4"/>
<gene>
    <name evidence="1" type="ORF">SCLCIDRAFT_940626</name>
</gene>
<dbReference type="EMBL" id="KN822061">
    <property type="protein sequence ID" value="KIM60462.1"/>
    <property type="molecule type" value="Genomic_DNA"/>
</dbReference>
<dbReference type="HOGENOM" id="CLU_2456095_0_0_1"/>
<accession>A0A0C3A6N4</accession>
<keyword evidence="2" id="KW-1185">Reference proteome</keyword>
<evidence type="ECO:0000313" key="2">
    <source>
        <dbReference type="Proteomes" id="UP000053989"/>
    </source>
</evidence>